<gene>
    <name evidence="1" type="ORF">PYW08_009790</name>
</gene>
<accession>A0ACC2Q8R7</accession>
<evidence type="ECO:0000313" key="1">
    <source>
        <dbReference type="EMBL" id="KAJ8709786.1"/>
    </source>
</evidence>
<comment type="caution">
    <text evidence="1">The sequence shown here is derived from an EMBL/GenBank/DDBJ whole genome shotgun (WGS) entry which is preliminary data.</text>
</comment>
<dbReference type="Proteomes" id="UP001231649">
    <property type="component" value="Chromosome 24"/>
</dbReference>
<protein>
    <submittedName>
        <fullName evidence="1">Uncharacterized protein</fullName>
    </submittedName>
</protein>
<organism evidence="1 2">
    <name type="scientific">Mythimna loreyi</name>
    <dbReference type="NCBI Taxonomy" id="667449"/>
    <lineage>
        <taxon>Eukaryota</taxon>
        <taxon>Metazoa</taxon>
        <taxon>Ecdysozoa</taxon>
        <taxon>Arthropoda</taxon>
        <taxon>Hexapoda</taxon>
        <taxon>Insecta</taxon>
        <taxon>Pterygota</taxon>
        <taxon>Neoptera</taxon>
        <taxon>Endopterygota</taxon>
        <taxon>Lepidoptera</taxon>
        <taxon>Glossata</taxon>
        <taxon>Ditrysia</taxon>
        <taxon>Noctuoidea</taxon>
        <taxon>Noctuidae</taxon>
        <taxon>Noctuinae</taxon>
        <taxon>Hadenini</taxon>
        <taxon>Mythimna</taxon>
    </lineage>
</organism>
<reference evidence="1" key="1">
    <citation type="submission" date="2023-03" db="EMBL/GenBank/DDBJ databases">
        <title>Chromosome-level genomes of two armyworms, Mythimna separata and Mythimna loreyi, provide insights into the biosynthesis and reception of sex pheromones.</title>
        <authorList>
            <person name="Zhao H."/>
        </authorList>
    </citation>
    <scope>NUCLEOTIDE SEQUENCE</scope>
    <source>
        <strain evidence="1">BeijingLab</strain>
    </source>
</reference>
<evidence type="ECO:0000313" key="2">
    <source>
        <dbReference type="Proteomes" id="UP001231649"/>
    </source>
</evidence>
<proteinExistence type="predicted"/>
<sequence length="224" mass="24778">MNNKNKKPVTCTKVKNPCKYCLGEVTNKTGLQCQGACKKWAHFKCLNYTPGKISDIKAGIIKVMCPCPDCDTTQTKEFLINPPFSCTKHKCPANYKGPIKCDSDDCPHNEGREKDCSDKTCAVEKKNHPKMIPISPPSPPMRAKAEKMEARVRQAKKKLIPLQSSDSCVVPDCPNRPSNSSNEEDKCPRTQASMVNVLQEMCGTVGKLTIQIQDLMGKVNKMAS</sequence>
<name>A0ACC2Q8R7_9NEOP</name>
<keyword evidence="2" id="KW-1185">Reference proteome</keyword>
<dbReference type="EMBL" id="CM056800">
    <property type="protein sequence ID" value="KAJ8709786.1"/>
    <property type="molecule type" value="Genomic_DNA"/>
</dbReference>